<keyword evidence="3" id="KW-1185">Reference proteome</keyword>
<dbReference type="Proteomes" id="UP000095300">
    <property type="component" value="Unassembled WGS sequence"/>
</dbReference>
<name>A0A1I8P7B3_STOCA</name>
<dbReference type="InterPro" id="IPR001611">
    <property type="entry name" value="Leu-rich_rpt"/>
</dbReference>
<dbReference type="OrthoDB" id="272549at2759"/>
<proteinExistence type="predicted"/>
<accession>A0A1I8P7B3</accession>
<protein>
    <submittedName>
        <fullName evidence="2">Uncharacterized protein</fullName>
    </submittedName>
</protein>
<dbReference type="InterPro" id="IPR032675">
    <property type="entry name" value="LRR_dom_sf"/>
</dbReference>
<evidence type="ECO:0000256" key="1">
    <source>
        <dbReference type="ARBA" id="ARBA00022737"/>
    </source>
</evidence>
<organism evidence="2 3">
    <name type="scientific">Stomoxys calcitrans</name>
    <name type="common">Stable fly</name>
    <name type="synonym">Conops calcitrans</name>
    <dbReference type="NCBI Taxonomy" id="35570"/>
    <lineage>
        <taxon>Eukaryota</taxon>
        <taxon>Metazoa</taxon>
        <taxon>Ecdysozoa</taxon>
        <taxon>Arthropoda</taxon>
        <taxon>Hexapoda</taxon>
        <taxon>Insecta</taxon>
        <taxon>Pterygota</taxon>
        <taxon>Neoptera</taxon>
        <taxon>Endopterygota</taxon>
        <taxon>Diptera</taxon>
        <taxon>Brachycera</taxon>
        <taxon>Muscomorpha</taxon>
        <taxon>Muscoidea</taxon>
        <taxon>Muscidae</taxon>
        <taxon>Stomoxys</taxon>
    </lineage>
</organism>
<dbReference type="EnsemblMetazoa" id="SCAU005498-RA">
    <property type="protein sequence ID" value="SCAU005498-PA"/>
    <property type="gene ID" value="SCAU005498"/>
</dbReference>
<evidence type="ECO:0000313" key="3">
    <source>
        <dbReference type="Proteomes" id="UP000095300"/>
    </source>
</evidence>
<dbReference type="PANTHER" id="PTHR24111:SF0">
    <property type="entry name" value="LEUCINE-RICH REPEAT-CONTAINING PROTEIN"/>
    <property type="match status" value="1"/>
</dbReference>
<dbReference type="InterPro" id="IPR052201">
    <property type="entry name" value="LRR-containing_regulator"/>
</dbReference>
<gene>
    <name evidence="2" type="primary">106091830</name>
</gene>
<dbReference type="SMART" id="SM00368">
    <property type="entry name" value="LRR_RI"/>
    <property type="match status" value="3"/>
</dbReference>
<keyword evidence="1" id="KW-0677">Repeat</keyword>
<dbReference type="AlphaFoldDB" id="A0A1I8P7B3"/>
<dbReference type="KEGG" id="scac:106091830"/>
<dbReference type="SUPFAM" id="SSF52047">
    <property type="entry name" value="RNI-like"/>
    <property type="match status" value="1"/>
</dbReference>
<evidence type="ECO:0000313" key="2">
    <source>
        <dbReference type="EnsemblMetazoa" id="SCAU005498-PA"/>
    </source>
</evidence>
<reference evidence="2" key="1">
    <citation type="submission" date="2020-05" db="UniProtKB">
        <authorList>
            <consortium name="EnsemblMetazoa"/>
        </authorList>
    </citation>
    <scope>IDENTIFICATION</scope>
    <source>
        <strain evidence="2">USDA</strain>
    </source>
</reference>
<dbReference type="VEuPathDB" id="VectorBase:SCAU005498"/>
<dbReference type="PANTHER" id="PTHR24111">
    <property type="entry name" value="LEUCINE-RICH REPEAT-CONTAINING PROTEIN 34"/>
    <property type="match status" value="1"/>
</dbReference>
<dbReference type="Pfam" id="PF13516">
    <property type="entry name" value="LRR_6"/>
    <property type="match status" value="2"/>
</dbReference>
<dbReference type="Gene3D" id="3.80.10.10">
    <property type="entry name" value="Ribonuclease Inhibitor"/>
    <property type="match status" value="2"/>
</dbReference>
<dbReference type="STRING" id="35570.A0A1I8P7B3"/>
<sequence length="384" mass="44248">MNICYKPCFATPSPALKYRPLSMLMLDCWQREYDKRPYRHFKFEVLNFENRYQRPYDPVQDLSIIIKFIKTRSLISVKLVGIQILPNNNNELLDTFIESLKNLRHIELTMMQLPLEFFELLVCNVEKMKIKELNLQGTFLTDEDISCLRSFLIKSRTIQYLNVSSCDLNQFNFAILADGIYKSSSLMAFNANRLLGKDLSLDSEKIVHTLASLLWQNKLQKIEMEKCEFMAHDMEILAEYLCNASSSLLHLNVAYNKIGPDGAYHLLKAIALSGTLKYLNMNGCGLGSHGAQHIAKYLSSCARLESLLLQFNHMESEDVSMILLTIKKPIKLNELALWGNKYNTRTGSILRRLIESQVLPQDAIDITYTSDDTIPGWRVIPWRN</sequence>